<organism evidence="1 2">
    <name type="scientific">Scleroderma citrinum Foug A</name>
    <dbReference type="NCBI Taxonomy" id="1036808"/>
    <lineage>
        <taxon>Eukaryota</taxon>
        <taxon>Fungi</taxon>
        <taxon>Dikarya</taxon>
        <taxon>Basidiomycota</taxon>
        <taxon>Agaricomycotina</taxon>
        <taxon>Agaricomycetes</taxon>
        <taxon>Agaricomycetidae</taxon>
        <taxon>Boletales</taxon>
        <taxon>Sclerodermatineae</taxon>
        <taxon>Sclerodermataceae</taxon>
        <taxon>Scleroderma</taxon>
    </lineage>
</organism>
<sequence>MLDAQDPSHLWLLHTLFLNDVDYDCQVFWEEWNCHPISGPDTNNKSPKDLHFLGQTQYGIYCEHEDHRDHDPTREPGDNATDAADAIASQQQEHVNHEAVLVPSHRNPFWSNEEAIFFAGLQEVIAQDITPDNFGLTPAEWGSDQYPMFETIHVGRRAAKDVDMSLAEPIWYTRARLWCQALSALLFYLLMHGA</sequence>
<proteinExistence type="predicted"/>
<protein>
    <submittedName>
        <fullName evidence="1">Uncharacterized protein</fullName>
    </submittedName>
</protein>
<accession>A0A0C2YLW1</accession>
<reference evidence="2" key="2">
    <citation type="submission" date="2015-01" db="EMBL/GenBank/DDBJ databases">
        <title>Evolutionary Origins and Diversification of the Mycorrhizal Mutualists.</title>
        <authorList>
            <consortium name="DOE Joint Genome Institute"/>
            <consortium name="Mycorrhizal Genomics Consortium"/>
            <person name="Kohler A."/>
            <person name="Kuo A."/>
            <person name="Nagy L.G."/>
            <person name="Floudas D."/>
            <person name="Copeland A."/>
            <person name="Barry K.W."/>
            <person name="Cichocki N."/>
            <person name="Veneault-Fourrey C."/>
            <person name="LaButti K."/>
            <person name="Lindquist E.A."/>
            <person name="Lipzen A."/>
            <person name="Lundell T."/>
            <person name="Morin E."/>
            <person name="Murat C."/>
            <person name="Riley R."/>
            <person name="Ohm R."/>
            <person name="Sun H."/>
            <person name="Tunlid A."/>
            <person name="Henrissat B."/>
            <person name="Grigoriev I.V."/>
            <person name="Hibbett D.S."/>
            <person name="Martin F."/>
        </authorList>
    </citation>
    <scope>NUCLEOTIDE SEQUENCE [LARGE SCALE GENOMIC DNA]</scope>
    <source>
        <strain evidence="2">Foug A</strain>
    </source>
</reference>
<name>A0A0C2YLW1_9AGAM</name>
<dbReference type="HOGENOM" id="CLU_092517_2_0_1"/>
<dbReference type="STRING" id="1036808.A0A0C2YLW1"/>
<dbReference type="InParanoid" id="A0A0C2YLW1"/>
<evidence type="ECO:0000313" key="2">
    <source>
        <dbReference type="Proteomes" id="UP000053989"/>
    </source>
</evidence>
<gene>
    <name evidence="1" type="ORF">SCLCIDRAFT_144764</name>
</gene>
<dbReference type="OrthoDB" id="3228476at2759"/>
<keyword evidence="2" id="KW-1185">Reference proteome</keyword>
<dbReference type="AlphaFoldDB" id="A0A0C2YLW1"/>
<evidence type="ECO:0000313" key="1">
    <source>
        <dbReference type="EMBL" id="KIM50723.1"/>
    </source>
</evidence>
<dbReference type="Proteomes" id="UP000053989">
    <property type="component" value="Unassembled WGS sequence"/>
</dbReference>
<reference evidence="1 2" key="1">
    <citation type="submission" date="2014-04" db="EMBL/GenBank/DDBJ databases">
        <authorList>
            <consortium name="DOE Joint Genome Institute"/>
            <person name="Kuo A."/>
            <person name="Kohler A."/>
            <person name="Nagy L.G."/>
            <person name="Floudas D."/>
            <person name="Copeland A."/>
            <person name="Barry K.W."/>
            <person name="Cichocki N."/>
            <person name="Veneault-Fourrey C."/>
            <person name="LaButti K."/>
            <person name="Lindquist E.A."/>
            <person name="Lipzen A."/>
            <person name="Lundell T."/>
            <person name="Morin E."/>
            <person name="Murat C."/>
            <person name="Sun H."/>
            <person name="Tunlid A."/>
            <person name="Henrissat B."/>
            <person name="Grigoriev I.V."/>
            <person name="Hibbett D.S."/>
            <person name="Martin F."/>
            <person name="Nordberg H.P."/>
            <person name="Cantor M.N."/>
            <person name="Hua S.X."/>
        </authorList>
    </citation>
    <scope>NUCLEOTIDE SEQUENCE [LARGE SCALE GENOMIC DNA]</scope>
    <source>
        <strain evidence="1 2">Foug A</strain>
    </source>
</reference>
<dbReference type="EMBL" id="KN822341">
    <property type="protein sequence ID" value="KIM50723.1"/>
    <property type="molecule type" value="Genomic_DNA"/>
</dbReference>